<dbReference type="Pfam" id="PF00995">
    <property type="entry name" value="Sec1"/>
    <property type="match status" value="1"/>
</dbReference>
<dbReference type="SUPFAM" id="SSF56815">
    <property type="entry name" value="Sec1/munc18-like (SM) proteins"/>
    <property type="match status" value="1"/>
</dbReference>
<feature type="region of interest" description="Disordered" evidence="2">
    <location>
        <begin position="618"/>
        <end position="713"/>
    </location>
</feature>
<dbReference type="PANTHER" id="PTHR11679">
    <property type="entry name" value="VESICLE PROTEIN SORTING-ASSOCIATED"/>
    <property type="match status" value="1"/>
</dbReference>
<feature type="compositionally biased region" description="Basic residues" evidence="2">
    <location>
        <begin position="701"/>
        <end position="713"/>
    </location>
</feature>
<organism evidence="3 4">
    <name type="scientific">Extremus antarcticus</name>
    <dbReference type="NCBI Taxonomy" id="702011"/>
    <lineage>
        <taxon>Eukaryota</taxon>
        <taxon>Fungi</taxon>
        <taxon>Dikarya</taxon>
        <taxon>Ascomycota</taxon>
        <taxon>Pezizomycotina</taxon>
        <taxon>Dothideomycetes</taxon>
        <taxon>Dothideomycetidae</taxon>
        <taxon>Mycosphaerellales</taxon>
        <taxon>Extremaceae</taxon>
        <taxon>Extremus</taxon>
    </lineage>
</organism>
<dbReference type="InterPro" id="IPR043154">
    <property type="entry name" value="Sec-1-like_dom1"/>
</dbReference>
<evidence type="ECO:0000313" key="3">
    <source>
        <dbReference type="EMBL" id="KAK3051927.1"/>
    </source>
</evidence>
<evidence type="ECO:0000256" key="1">
    <source>
        <dbReference type="ARBA" id="ARBA00009884"/>
    </source>
</evidence>
<proteinExistence type="inferred from homology"/>
<sequence>MSVSLIDAQRAVILGQIHHITQQDWKVLIVDPDSRKLLDNVIDEDALLNENITNIEQILDRRPNNRDVDALYFLTPQPHIVDCVMADFQKRKYKKAHLVWTSLLHPALRDRIDKSQTAREQIAQFTVLNTEYFPRESHLVTFRDPWSFPILFHPACNHLVRQHMEDIAQKIVGVCVALGEYPTIRYYRPRTPTHEASILCSHLARFVQDELDLYAKFHNDFPPPTTRPRGTLYILDRSVDLMSPLIHEFSYQAMAHDLLPIQESDKITYRVTINEGQHDQEVKDIAISEKDKIWLDNRHRHMKDVIEKLMADFQRFIKDNPNFTNKAGDEGGNSLNAIKDMLAGLPQFQEMKEAYALHLGMAQECMNRFQGWKLGELSSVEQTCATGLDEDYKKPKGLADQIIRMLDEDDVTPPDRLRLLLLFVLYNDGLLPADVSKLLSHAQLPQQDSQIVSNLELLGARTSRTLKDPRPPPQPLFPRKPPPIAGTQEEFLSSRYEPALQSLLEGHAIGNVDSTAFPYTKPPLDMGADQAQASAQSLRSAKPTWAKSTRSNVSAENRQRVIVFMAGGATYAEARTCYEVGRTTGREVFLTTSHMLTPQLFVRQISDLSVDKRKLGIPAEQPKQQAPAHLFEPDEIPKPPPQPQQVQRPAPSGPTPEQGMAAMNLNGRPNGNAGAHAAPAQQAYPANSSAKLTKEKDRDKEKKRHHFGFGRKG</sequence>
<feature type="compositionally biased region" description="Pro residues" evidence="2">
    <location>
        <begin position="471"/>
        <end position="484"/>
    </location>
</feature>
<accession>A0AAJ0G7D8</accession>
<dbReference type="Proteomes" id="UP001271007">
    <property type="component" value="Unassembled WGS sequence"/>
</dbReference>
<feature type="compositionally biased region" description="Low complexity" evidence="2">
    <location>
        <begin position="671"/>
        <end position="690"/>
    </location>
</feature>
<dbReference type="Gene3D" id="3.90.830.10">
    <property type="entry name" value="Syntaxin Binding Protein 1, Chain A, domain 2"/>
    <property type="match status" value="1"/>
</dbReference>
<name>A0AAJ0G7D8_9PEZI</name>
<dbReference type="EMBL" id="JAWDJX010000023">
    <property type="protein sequence ID" value="KAK3051927.1"/>
    <property type="molecule type" value="Genomic_DNA"/>
</dbReference>
<dbReference type="Gene3D" id="3.40.50.1910">
    <property type="match status" value="1"/>
</dbReference>
<dbReference type="PIRSF" id="PIRSF005715">
    <property type="entry name" value="VPS45_Sec1"/>
    <property type="match status" value="1"/>
</dbReference>
<reference evidence="3" key="1">
    <citation type="submission" date="2023-04" db="EMBL/GenBank/DDBJ databases">
        <title>Black Yeasts Isolated from many extreme environments.</title>
        <authorList>
            <person name="Coleine C."/>
            <person name="Stajich J.E."/>
            <person name="Selbmann L."/>
        </authorList>
    </citation>
    <scope>NUCLEOTIDE SEQUENCE</scope>
    <source>
        <strain evidence="3">CCFEE 5312</strain>
    </source>
</reference>
<dbReference type="InterPro" id="IPR043127">
    <property type="entry name" value="Sec-1-like_dom3a"/>
</dbReference>
<dbReference type="Gene3D" id="3.40.50.2060">
    <property type="match status" value="1"/>
</dbReference>
<dbReference type="GO" id="GO:0016192">
    <property type="term" value="P:vesicle-mediated transport"/>
    <property type="evidence" value="ECO:0007669"/>
    <property type="project" value="InterPro"/>
</dbReference>
<dbReference type="Gene3D" id="1.25.40.60">
    <property type="match status" value="1"/>
</dbReference>
<evidence type="ECO:0000256" key="2">
    <source>
        <dbReference type="SAM" id="MobiDB-lite"/>
    </source>
</evidence>
<comment type="similarity">
    <text evidence="1">Belongs to the STXBP/unc-18/SEC1 family.</text>
</comment>
<evidence type="ECO:0000313" key="4">
    <source>
        <dbReference type="Proteomes" id="UP001271007"/>
    </source>
</evidence>
<gene>
    <name evidence="3" type="primary">sec1</name>
    <name evidence="3" type="ORF">LTR09_006881</name>
</gene>
<dbReference type="AlphaFoldDB" id="A0AAJ0G7D8"/>
<protein>
    <submittedName>
        <fullName evidence="3">Syntaxin binding protein 1</fullName>
    </submittedName>
</protein>
<dbReference type="InterPro" id="IPR036045">
    <property type="entry name" value="Sec1-like_sf"/>
</dbReference>
<keyword evidence="4" id="KW-1185">Reference proteome</keyword>
<dbReference type="InterPro" id="IPR001619">
    <property type="entry name" value="Sec1-like"/>
</dbReference>
<dbReference type="InterPro" id="IPR027482">
    <property type="entry name" value="Sec1-like_dom2"/>
</dbReference>
<comment type="caution">
    <text evidence="3">The sequence shown here is derived from an EMBL/GenBank/DDBJ whole genome shotgun (WGS) entry which is preliminary data.</text>
</comment>
<feature type="region of interest" description="Disordered" evidence="2">
    <location>
        <begin position="463"/>
        <end position="484"/>
    </location>
</feature>